<evidence type="ECO:0000256" key="1">
    <source>
        <dbReference type="ARBA" id="ARBA00004429"/>
    </source>
</evidence>
<evidence type="ECO:0000256" key="9">
    <source>
        <dbReference type="ARBA" id="ARBA00023251"/>
    </source>
</evidence>
<dbReference type="GO" id="GO:0043190">
    <property type="term" value="C:ATP-binding cassette (ABC) transporter complex"/>
    <property type="evidence" value="ECO:0007669"/>
    <property type="project" value="InterPro"/>
</dbReference>
<keyword evidence="5" id="KW-0997">Cell inner membrane</keyword>
<keyword evidence="6 10" id="KW-0812">Transmembrane</keyword>
<dbReference type="GO" id="GO:0046677">
    <property type="term" value="P:response to antibiotic"/>
    <property type="evidence" value="ECO:0007669"/>
    <property type="project" value="UniProtKB-KW"/>
</dbReference>
<dbReference type="PRINTS" id="PR00164">
    <property type="entry name" value="ABC2TRNSPORT"/>
</dbReference>
<dbReference type="PROSITE" id="PS51012">
    <property type="entry name" value="ABC_TM2"/>
    <property type="match status" value="1"/>
</dbReference>
<comment type="similarity">
    <text evidence="2 10">Belongs to the ABC-2 integral membrane protein family.</text>
</comment>
<feature type="transmembrane region" description="Helical" evidence="10">
    <location>
        <begin position="170"/>
        <end position="194"/>
    </location>
</feature>
<comment type="caution">
    <text evidence="12">The sequence shown here is derived from an EMBL/GenBank/DDBJ whole genome shotgun (WGS) entry which is preliminary data.</text>
</comment>
<protein>
    <recommendedName>
        <fullName evidence="10">Transport permease protein</fullName>
    </recommendedName>
</protein>
<feature type="transmembrane region" description="Helical" evidence="10">
    <location>
        <begin position="271"/>
        <end position="293"/>
    </location>
</feature>
<dbReference type="GO" id="GO:0015920">
    <property type="term" value="P:lipopolysaccharide transport"/>
    <property type="evidence" value="ECO:0007669"/>
    <property type="project" value="TreeGrafter"/>
</dbReference>
<evidence type="ECO:0000256" key="10">
    <source>
        <dbReference type="RuleBase" id="RU361157"/>
    </source>
</evidence>
<evidence type="ECO:0000259" key="11">
    <source>
        <dbReference type="PROSITE" id="PS51012"/>
    </source>
</evidence>
<keyword evidence="8 10" id="KW-0472">Membrane</keyword>
<dbReference type="Proteomes" id="UP001244427">
    <property type="component" value="Unassembled WGS sequence"/>
</dbReference>
<evidence type="ECO:0000256" key="6">
    <source>
        <dbReference type="ARBA" id="ARBA00022692"/>
    </source>
</evidence>
<evidence type="ECO:0000256" key="4">
    <source>
        <dbReference type="ARBA" id="ARBA00022475"/>
    </source>
</evidence>
<comment type="subcellular location">
    <subcellularLocation>
        <location evidence="1">Cell inner membrane</location>
        <topology evidence="1">Multi-pass membrane protein</topology>
    </subcellularLocation>
    <subcellularLocation>
        <location evidence="10">Cell membrane</location>
        <topology evidence="10">Multi-pass membrane protein</topology>
    </subcellularLocation>
</comment>
<evidence type="ECO:0000313" key="13">
    <source>
        <dbReference type="Proteomes" id="UP001244427"/>
    </source>
</evidence>
<feature type="transmembrane region" description="Helical" evidence="10">
    <location>
        <begin position="138"/>
        <end position="164"/>
    </location>
</feature>
<dbReference type="InterPro" id="IPR047817">
    <property type="entry name" value="ABC2_TM_bact-type"/>
</dbReference>
<dbReference type="Pfam" id="PF01061">
    <property type="entry name" value="ABC2_membrane"/>
    <property type="match status" value="1"/>
</dbReference>
<dbReference type="InterPro" id="IPR013525">
    <property type="entry name" value="ABC2_TM"/>
</dbReference>
<organism evidence="12 13">
    <name type="scientific">Microbacterium natoriense</name>
    <dbReference type="NCBI Taxonomy" id="284570"/>
    <lineage>
        <taxon>Bacteria</taxon>
        <taxon>Bacillati</taxon>
        <taxon>Actinomycetota</taxon>
        <taxon>Actinomycetes</taxon>
        <taxon>Micrococcales</taxon>
        <taxon>Microbacteriaceae</taxon>
        <taxon>Microbacterium</taxon>
    </lineage>
</organism>
<name>A0AAW8EY70_9MICO</name>
<keyword evidence="7 10" id="KW-1133">Transmembrane helix</keyword>
<evidence type="ECO:0000256" key="5">
    <source>
        <dbReference type="ARBA" id="ARBA00022519"/>
    </source>
</evidence>
<reference evidence="12 13" key="1">
    <citation type="submission" date="2023-07" db="EMBL/GenBank/DDBJ databases">
        <title>Comparative genomics of wheat-associated soil bacteria to identify genetic determinants of phenazine resistance.</title>
        <authorList>
            <person name="Mouncey N."/>
        </authorList>
    </citation>
    <scope>NUCLEOTIDE SEQUENCE [LARGE SCALE GENOMIC DNA]</scope>
    <source>
        <strain evidence="12 13">W4I9-1</strain>
    </source>
</reference>
<evidence type="ECO:0000313" key="12">
    <source>
        <dbReference type="EMBL" id="MDQ0647749.1"/>
    </source>
</evidence>
<dbReference type="InterPro" id="IPR000412">
    <property type="entry name" value="ABC_2_transport"/>
</dbReference>
<keyword evidence="9" id="KW-0046">Antibiotic resistance</keyword>
<dbReference type="AlphaFoldDB" id="A0AAW8EY70"/>
<gene>
    <name evidence="12" type="ORF">QFZ53_001945</name>
</gene>
<evidence type="ECO:0000256" key="2">
    <source>
        <dbReference type="ARBA" id="ARBA00007783"/>
    </source>
</evidence>
<keyword evidence="3 10" id="KW-0813">Transport</keyword>
<feature type="transmembrane region" description="Helical" evidence="10">
    <location>
        <begin position="95"/>
        <end position="117"/>
    </location>
</feature>
<dbReference type="PANTHER" id="PTHR30413">
    <property type="entry name" value="INNER MEMBRANE TRANSPORT PERMEASE"/>
    <property type="match status" value="1"/>
</dbReference>
<feature type="transmembrane region" description="Helical" evidence="10">
    <location>
        <begin position="62"/>
        <end position="83"/>
    </location>
</feature>
<dbReference type="GO" id="GO:0140359">
    <property type="term" value="F:ABC-type transporter activity"/>
    <property type="evidence" value="ECO:0007669"/>
    <property type="project" value="InterPro"/>
</dbReference>
<keyword evidence="4 10" id="KW-1003">Cell membrane</keyword>
<dbReference type="EMBL" id="JAUSXV010000001">
    <property type="protein sequence ID" value="MDQ0647749.1"/>
    <property type="molecule type" value="Genomic_DNA"/>
</dbReference>
<evidence type="ECO:0000256" key="8">
    <source>
        <dbReference type="ARBA" id="ARBA00023136"/>
    </source>
</evidence>
<accession>A0AAW8EY70</accession>
<feature type="transmembrane region" description="Helical" evidence="10">
    <location>
        <begin position="206"/>
        <end position="225"/>
    </location>
</feature>
<evidence type="ECO:0000256" key="7">
    <source>
        <dbReference type="ARBA" id="ARBA00022989"/>
    </source>
</evidence>
<evidence type="ECO:0000256" key="3">
    <source>
        <dbReference type="ARBA" id="ARBA00022448"/>
    </source>
</evidence>
<dbReference type="PANTHER" id="PTHR30413:SF8">
    <property type="entry name" value="TRANSPORT PERMEASE PROTEIN"/>
    <property type="match status" value="1"/>
</dbReference>
<proteinExistence type="inferred from homology"/>
<feature type="domain" description="ABC transmembrane type-2" evidence="11">
    <location>
        <begin position="63"/>
        <end position="296"/>
    </location>
</feature>
<keyword evidence="13" id="KW-1185">Reference proteome</keyword>
<sequence length="304" mass="33854">MGISPEETLMEVRTVVSQSPAAAADRLIAPGSNNGLLDVFRRRYLLSLIVRKEVGIRYRGSVLGWLWSYVKPLIQFLVFYFALGVFLRLNDSIEYYPIYLLSGITAVTFFNESFANATRSLVENSALIKKIYFPRQMFPVASTLVAAINTVPQIIVVLAIALFFGWTPSVLGIAALLLGLVIISLLATGLGLLFGAINVTFRDAQSFVEIIVMISVWASPVMYQWQMVASKVPDWLFQLYALNPITGAVELFHYGIWYTLNPESSQPLPSLWLHSAIALAVSVVILIIGEIVFRRLEGRFAQDL</sequence>